<feature type="region of interest" description="Disordered" evidence="1">
    <location>
        <begin position="42"/>
        <end position="61"/>
    </location>
</feature>
<feature type="compositionally biased region" description="Polar residues" evidence="1">
    <location>
        <begin position="42"/>
        <end position="53"/>
    </location>
</feature>
<keyword evidence="2" id="KW-1133">Transmembrane helix</keyword>
<keyword evidence="2" id="KW-0472">Membrane</keyword>
<proteinExistence type="predicted"/>
<sequence>MQIASYTSHLTATPGRLGFLAALLLVSIWVLLPLKVSPPSTHPTTTDIHNAQPSPDKVESAIPSPTVAVASPPTDRPLIVYAYAESAAARENFQFFLGQGLHGAADFVFIFNGNTNASDLVPVLPHIRIVKRENTCFDLGAIGEVLRTDDLWKKYKRFITMNASIRGPFLPTWASSTCWSDLFLNKVTEHNKLVGMTLNCQPRPHVQSMIFATDHVGMAILLDPGLATTSVDDEHGKKEDPVGLSGCYNDWHKAVHAEIGTTGLIIRAGYKVDVMMTSLHSEKGAEEYCKAHPESGDLLWNNRYFGGNIHPYETVFMKTNRDVEKPLMASLTAWHLKMNISSYDTCGRG</sequence>
<accession>A0AAE0NX18</accession>
<keyword evidence="2" id="KW-0812">Transmembrane</keyword>
<feature type="transmembrane region" description="Helical" evidence="2">
    <location>
        <begin position="17"/>
        <end position="34"/>
    </location>
</feature>
<keyword evidence="4" id="KW-1185">Reference proteome</keyword>
<organism evidence="3 4">
    <name type="scientific">Podospora didyma</name>
    <dbReference type="NCBI Taxonomy" id="330526"/>
    <lineage>
        <taxon>Eukaryota</taxon>
        <taxon>Fungi</taxon>
        <taxon>Dikarya</taxon>
        <taxon>Ascomycota</taxon>
        <taxon>Pezizomycotina</taxon>
        <taxon>Sordariomycetes</taxon>
        <taxon>Sordariomycetidae</taxon>
        <taxon>Sordariales</taxon>
        <taxon>Podosporaceae</taxon>
        <taxon>Podospora</taxon>
    </lineage>
</organism>
<name>A0AAE0NX18_9PEZI</name>
<dbReference type="Proteomes" id="UP001285441">
    <property type="component" value="Unassembled WGS sequence"/>
</dbReference>
<gene>
    <name evidence="3" type="ORF">B0H63DRAFT_96999</name>
</gene>
<evidence type="ECO:0000256" key="1">
    <source>
        <dbReference type="SAM" id="MobiDB-lite"/>
    </source>
</evidence>
<reference evidence="3" key="2">
    <citation type="submission" date="2023-06" db="EMBL/GenBank/DDBJ databases">
        <authorList>
            <consortium name="Lawrence Berkeley National Laboratory"/>
            <person name="Haridas S."/>
            <person name="Hensen N."/>
            <person name="Bonometti L."/>
            <person name="Westerberg I."/>
            <person name="Brannstrom I.O."/>
            <person name="Guillou S."/>
            <person name="Cros-Aarteil S."/>
            <person name="Calhoun S."/>
            <person name="Kuo A."/>
            <person name="Mondo S."/>
            <person name="Pangilinan J."/>
            <person name="Riley R."/>
            <person name="LaButti K."/>
            <person name="Andreopoulos B."/>
            <person name="Lipzen A."/>
            <person name="Chen C."/>
            <person name="Yanf M."/>
            <person name="Daum C."/>
            <person name="Ng V."/>
            <person name="Clum A."/>
            <person name="Steindorff A."/>
            <person name="Ohm R."/>
            <person name="Martin F."/>
            <person name="Silar P."/>
            <person name="Natvig D."/>
            <person name="Lalanne C."/>
            <person name="Gautier V."/>
            <person name="Ament-velasquez S.L."/>
            <person name="Kruys A."/>
            <person name="Hutchinson M.I."/>
            <person name="Powell A.J."/>
            <person name="Barry K."/>
            <person name="Miller A.N."/>
            <person name="Grigoriev I.V."/>
            <person name="Debuchy R."/>
            <person name="Gladieux P."/>
            <person name="Thoren M.H."/>
            <person name="Johannesson H."/>
        </authorList>
    </citation>
    <scope>NUCLEOTIDE SEQUENCE</scope>
    <source>
        <strain evidence="3">CBS 232.78</strain>
    </source>
</reference>
<evidence type="ECO:0000313" key="3">
    <source>
        <dbReference type="EMBL" id="KAK3389307.1"/>
    </source>
</evidence>
<dbReference type="AlphaFoldDB" id="A0AAE0NX18"/>
<evidence type="ECO:0000256" key="2">
    <source>
        <dbReference type="SAM" id="Phobius"/>
    </source>
</evidence>
<dbReference type="EMBL" id="JAULSW010000002">
    <property type="protein sequence ID" value="KAK3389307.1"/>
    <property type="molecule type" value="Genomic_DNA"/>
</dbReference>
<protein>
    <submittedName>
        <fullName evidence="3">Uncharacterized protein</fullName>
    </submittedName>
</protein>
<reference evidence="3" key="1">
    <citation type="journal article" date="2023" name="Mol. Phylogenet. Evol.">
        <title>Genome-scale phylogeny and comparative genomics of the fungal order Sordariales.</title>
        <authorList>
            <person name="Hensen N."/>
            <person name="Bonometti L."/>
            <person name="Westerberg I."/>
            <person name="Brannstrom I.O."/>
            <person name="Guillou S."/>
            <person name="Cros-Aarteil S."/>
            <person name="Calhoun S."/>
            <person name="Haridas S."/>
            <person name="Kuo A."/>
            <person name="Mondo S."/>
            <person name="Pangilinan J."/>
            <person name="Riley R."/>
            <person name="LaButti K."/>
            <person name="Andreopoulos B."/>
            <person name="Lipzen A."/>
            <person name="Chen C."/>
            <person name="Yan M."/>
            <person name="Daum C."/>
            <person name="Ng V."/>
            <person name="Clum A."/>
            <person name="Steindorff A."/>
            <person name="Ohm R.A."/>
            <person name="Martin F."/>
            <person name="Silar P."/>
            <person name="Natvig D.O."/>
            <person name="Lalanne C."/>
            <person name="Gautier V."/>
            <person name="Ament-Velasquez S.L."/>
            <person name="Kruys A."/>
            <person name="Hutchinson M.I."/>
            <person name="Powell A.J."/>
            <person name="Barry K."/>
            <person name="Miller A.N."/>
            <person name="Grigoriev I.V."/>
            <person name="Debuchy R."/>
            <person name="Gladieux P."/>
            <person name="Hiltunen Thoren M."/>
            <person name="Johannesson H."/>
        </authorList>
    </citation>
    <scope>NUCLEOTIDE SEQUENCE</scope>
    <source>
        <strain evidence="3">CBS 232.78</strain>
    </source>
</reference>
<comment type="caution">
    <text evidence="3">The sequence shown here is derived from an EMBL/GenBank/DDBJ whole genome shotgun (WGS) entry which is preliminary data.</text>
</comment>
<evidence type="ECO:0000313" key="4">
    <source>
        <dbReference type="Proteomes" id="UP001285441"/>
    </source>
</evidence>